<dbReference type="AlphaFoldDB" id="A0A1H8KDH1"/>
<evidence type="ECO:0000259" key="1">
    <source>
        <dbReference type="Pfam" id="PF01370"/>
    </source>
</evidence>
<dbReference type="InterPro" id="IPR036291">
    <property type="entry name" value="NAD(P)-bd_dom_sf"/>
</dbReference>
<proteinExistence type="predicted"/>
<dbReference type="SUPFAM" id="SSF51735">
    <property type="entry name" value="NAD(P)-binding Rossmann-fold domains"/>
    <property type="match status" value="1"/>
</dbReference>
<dbReference type="PANTHER" id="PTHR12126">
    <property type="entry name" value="NADH-UBIQUINONE OXIDOREDUCTASE 39 KDA SUBUNIT-RELATED"/>
    <property type="match status" value="1"/>
</dbReference>
<dbReference type="Gene3D" id="3.40.50.720">
    <property type="entry name" value="NAD(P)-binding Rossmann-like Domain"/>
    <property type="match status" value="1"/>
</dbReference>
<evidence type="ECO:0000313" key="3">
    <source>
        <dbReference type="Proteomes" id="UP000183898"/>
    </source>
</evidence>
<dbReference type="RefSeq" id="WP_074746945.1">
    <property type="nucleotide sequence ID" value="NZ_FOCT01000008.1"/>
</dbReference>
<dbReference type="GO" id="GO:0044877">
    <property type="term" value="F:protein-containing complex binding"/>
    <property type="evidence" value="ECO:0007669"/>
    <property type="project" value="TreeGrafter"/>
</dbReference>
<evidence type="ECO:0000313" key="2">
    <source>
        <dbReference type="EMBL" id="SEN90478.1"/>
    </source>
</evidence>
<reference evidence="2 3" key="1">
    <citation type="submission" date="2016-10" db="EMBL/GenBank/DDBJ databases">
        <authorList>
            <person name="de Groot N.N."/>
        </authorList>
    </citation>
    <scope>NUCLEOTIDE SEQUENCE [LARGE SCALE GENOMIC DNA]</scope>
    <source>
        <strain evidence="2 3">Nl18</strain>
    </source>
</reference>
<sequence length="297" mass="32985">MADPGSRHKIMVTGATSIIGEFLLPNLLDAGYEVHAISRRPAEALPSNVKLIWHQADMSEPAQIPDVNAQILIHLAPLWLLPPLLPVSNTLQLKRVIGFGSTSVFSKSHSAHAAERKVATRLAEAEEAVCRFCSASRMDWTIFRPTLVYDCVRDKNITRIASFIRRYGFFPLIGQAAGLRQPIHAADLAQTCMTALFQPLTFNKAYNLSGGETLSYRQMVEKIFSSLGKPAHFLIAPLWLYRLAIRSAMLLPGKQELTTEMATRMNVDLCFDHTEATSDFGFAPRAFSPEWGSGQEK</sequence>
<dbReference type="Proteomes" id="UP000183898">
    <property type="component" value="Unassembled WGS sequence"/>
</dbReference>
<dbReference type="EMBL" id="FOCT01000008">
    <property type="protein sequence ID" value="SEN90478.1"/>
    <property type="molecule type" value="Genomic_DNA"/>
</dbReference>
<dbReference type="Pfam" id="PF01370">
    <property type="entry name" value="Epimerase"/>
    <property type="match status" value="1"/>
</dbReference>
<name>A0A1H8KDH1_9PROT</name>
<protein>
    <submittedName>
        <fullName evidence="2">Uncharacterized conserved protein YbjT, contains NAD(P)-binding and DUF2867 domains</fullName>
    </submittedName>
</protein>
<dbReference type="InterPro" id="IPR051207">
    <property type="entry name" value="ComplexI_NDUFA9_subunit"/>
</dbReference>
<dbReference type="InterPro" id="IPR001509">
    <property type="entry name" value="Epimerase_deHydtase"/>
</dbReference>
<feature type="domain" description="NAD-dependent epimerase/dehydratase" evidence="1">
    <location>
        <begin position="10"/>
        <end position="76"/>
    </location>
</feature>
<gene>
    <name evidence="2" type="ORF">SAMN05216404_10895</name>
</gene>
<dbReference type="PANTHER" id="PTHR12126:SF11">
    <property type="entry name" value="NADH DEHYDROGENASE [UBIQUINONE] 1 ALPHA SUBCOMPLEX SUBUNIT 9, MITOCHONDRIAL"/>
    <property type="match status" value="1"/>
</dbReference>
<accession>A0A1H8KDH1</accession>
<organism evidence="2 3">
    <name type="scientific">Nitrosospira multiformis</name>
    <dbReference type="NCBI Taxonomy" id="1231"/>
    <lineage>
        <taxon>Bacteria</taxon>
        <taxon>Pseudomonadati</taxon>
        <taxon>Pseudomonadota</taxon>
        <taxon>Betaproteobacteria</taxon>
        <taxon>Nitrosomonadales</taxon>
        <taxon>Nitrosomonadaceae</taxon>
        <taxon>Nitrosospira</taxon>
    </lineage>
</organism>